<sequence>MAPAVETERKRPGLFDRITSDSVTSRALAVLQACSSSSSSSDEEDDKRWARVRESMRLNRPRTSGRLSKNSLSQESQNHTESGTPTISNDVRGTLKGHQNYETGGAVDNLSQRTEPQLLTEGEREKLHYNAYNLNEDSRSNFTRNNEINSQRPSPTSTNVSMVGPNHLASASISTKRRRIGRKNQSTAERSSRVTSAASSRSPGKNSPSNLARAAERAVDSPQKEWNQKAYLSSLAMQQRYVNYDVEDICPHDLGSEYGDILSSFLCTPFDSRAMKSLYQYKEFNRDDGETKTRYECELRIMSQRQFLNMTKDMLADEAENKLLDQIEASIELHSSKNVNS</sequence>
<feature type="region of interest" description="Disordered" evidence="1">
    <location>
        <begin position="54"/>
        <end position="113"/>
    </location>
</feature>
<dbReference type="EMBL" id="JABMIG020000042">
    <property type="protein sequence ID" value="KAL3798966.1"/>
    <property type="molecule type" value="Genomic_DNA"/>
</dbReference>
<evidence type="ECO:0000313" key="2">
    <source>
        <dbReference type="EMBL" id="KAL3798966.1"/>
    </source>
</evidence>
<accession>A0ABD3QHD9</accession>
<feature type="compositionally biased region" description="Polar residues" evidence="1">
    <location>
        <begin position="134"/>
        <end position="161"/>
    </location>
</feature>
<dbReference type="Proteomes" id="UP001516023">
    <property type="component" value="Unassembled WGS sequence"/>
</dbReference>
<organism evidence="2 3">
    <name type="scientific">Cyclotella cryptica</name>
    <dbReference type="NCBI Taxonomy" id="29204"/>
    <lineage>
        <taxon>Eukaryota</taxon>
        <taxon>Sar</taxon>
        <taxon>Stramenopiles</taxon>
        <taxon>Ochrophyta</taxon>
        <taxon>Bacillariophyta</taxon>
        <taxon>Coscinodiscophyceae</taxon>
        <taxon>Thalassiosirophycidae</taxon>
        <taxon>Stephanodiscales</taxon>
        <taxon>Stephanodiscaceae</taxon>
        <taxon>Cyclotella</taxon>
    </lineage>
</organism>
<reference evidence="2 3" key="1">
    <citation type="journal article" date="2020" name="G3 (Bethesda)">
        <title>Improved Reference Genome for Cyclotella cryptica CCMP332, a Model for Cell Wall Morphogenesis, Salinity Adaptation, and Lipid Production in Diatoms (Bacillariophyta).</title>
        <authorList>
            <person name="Roberts W.R."/>
            <person name="Downey K.M."/>
            <person name="Ruck E.C."/>
            <person name="Traller J.C."/>
            <person name="Alverson A.J."/>
        </authorList>
    </citation>
    <scope>NUCLEOTIDE SEQUENCE [LARGE SCALE GENOMIC DNA]</scope>
    <source>
        <strain evidence="2 3">CCMP332</strain>
    </source>
</reference>
<feature type="compositionally biased region" description="Basic and acidic residues" evidence="1">
    <location>
        <begin position="1"/>
        <end position="14"/>
    </location>
</feature>
<gene>
    <name evidence="2" type="ORF">HJC23_005105</name>
</gene>
<proteinExistence type="predicted"/>
<feature type="region of interest" description="Disordered" evidence="1">
    <location>
        <begin position="1"/>
        <end position="21"/>
    </location>
</feature>
<name>A0ABD3QHD9_9STRA</name>
<evidence type="ECO:0000256" key="1">
    <source>
        <dbReference type="SAM" id="MobiDB-lite"/>
    </source>
</evidence>
<keyword evidence="3" id="KW-1185">Reference proteome</keyword>
<evidence type="ECO:0000313" key="3">
    <source>
        <dbReference type="Proteomes" id="UP001516023"/>
    </source>
</evidence>
<dbReference type="AlphaFoldDB" id="A0ABD3QHD9"/>
<feature type="region of interest" description="Disordered" evidence="1">
    <location>
        <begin position="134"/>
        <end position="220"/>
    </location>
</feature>
<protein>
    <submittedName>
        <fullName evidence="2">Uncharacterized protein</fullName>
    </submittedName>
</protein>
<feature type="compositionally biased region" description="Polar residues" evidence="1">
    <location>
        <begin position="61"/>
        <end position="91"/>
    </location>
</feature>
<comment type="caution">
    <text evidence="2">The sequence shown here is derived from an EMBL/GenBank/DDBJ whole genome shotgun (WGS) entry which is preliminary data.</text>
</comment>
<feature type="compositionally biased region" description="Low complexity" evidence="1">
    <location>
        <begin position="186"/>
        <end position="202"/>
    </location>
</feature>